<keyword evidence="4" id="KW-0067">ATP-binding</keyword>
<name>A0A9Q0R4I7_ANAIG</name>
<reference evidence="7" key="1">
    <citation type="submission" date="2022-10" db="EMBL/GenBank/DDBJ databases">
        <title>Novel sulphate-reducing endosymbionts in the free-living metamonad Anaeramoeba.</title>
        <authorList>
            <person name="Jerlstrom-Hultqvist J."/>
            <person name="Cepicka I."/>
            <person name="Gallot-Lavallee L."/>
            <person name="Salas-Leiva D."/>
            <person name="Curtis B.A."/>
            <person name="Zahonova K."/>
            <person name="Pipaliya S."/>
            <person name="Dacks J."/>
            <person name="Roger A.J."/>
        </authorList>
    </citation>
    <scope>NUCLEOTIDE SEQUENCE</scope>
    <source>
        <strain evidence="7">BMAN</strain>
    </source>
</reference>
<accession>A0A9Q0R4I7</accession>
<proteinExistence type="inferred from homology"/>
<dbReference type="Pfam" id="PF00022">
    <property type="entry name" value="Actin"/>
    <property type="match status" value="1"/>
</dbReference>
<comment type="subcellular location">
    <subcellularLocation>
        <location evidence="1">Cytoplasm</location>
        <location evidence="1">Cytoskeleton</location>
    </subcellularLocation>
</comment>
<dbReference type="FunFam" id="3.90.640.10:FF:000007">
    <property type="entry name" value="Actin like 7B"/>
    <property type="match status" value="1"/>
</dbReference>
<dbReference type="InterPro" id="IPR043129">
    <property type="entry name" value="ATPase_NBD"/>
</dbReference>
<dbReference type="FunFam" id="3.30.420.40:FF:000148">
    <property type="entry name" value="Actin, alpha skeletal muscle"/>
    <property type="match status" value="1"/>
</dbReference>
<evidence type="ECO:0000313" key="7">
    <source>
        <dbReference type="EMBL" id="KAJ5066969.1"/>
    </source>
</evidence>
<dbReference type="SMART" id="SM00268">
    <property type="entry name" value="ACTIN"/>
    <property type="match status" value="1"/>
</dbReference>
<evidence type="ECO:0000256" key="2">
    <source>
        <dbReference type="ARBA" id="ARBA00022490"/>
    </source>
</evidence>
<dbReference type="PROSITE" id="PS00432">
    <property type="entry name" value="ACTINS_2"/>
    <property type="match status" value="1"/>
</dbReference>
<comment type="similarity">
    <text evidence="6">Belongs to the actin family.</text>
</comment>
<keyword evidence="8" id="KW-1185">Reference proteome</keyword>
<dbReference type="Proteomes" id="UP001149090">
    <property type="component" value="Unassembled WGS sequence"/>
</dbReference>
<keyword evidence="3" id="KW-0547">Nucleotide-binding</keyword>
<evidence type="ECO:0000313" key="8">
    <source>
        <dbReference type="Proteomes" id="UP001149090"/>
    </source>
</evidence>
<evidence type="ECO:0000256" key="4">
    <source>
        <dbReference type="ARBA" id="ARBA00022840"/>
    </source>
</evidence>
<dbReference type="Gene3D" id="3.90.640.10">
    <property type="entry name" value="Actin, Chain A, domain 4"/>
    <property type="match status" value="1"/>
</dbReference>
<dbReference type="AlphaFoldDB" id="A0A9Q0R4I7"/>
<dbReference type="InterPro" id="IPR004000">
    <property type="entry name" value="Actin"/>
</dbReference>
<keyword evidence="2" id="KW-0963">Cytoplasm</keyword>
<dbReference type="FunFam" id="3.30.420.40:FF:000058">
    <property type="entry name" value="Putative actin-related protein 5"/>
    <property type="match status" value="1"/>
</dbReference>
<dbReference type="PANTHER" id="PTHR11937">
    <property type="entry name" value="ACTIN"/>
    <property type="match status" value="1"/>
</dbReference>
<evidence type="ECO:0000256" key="1">
    <source>
        <dbReference type="ARBA" id="ARBA00004245"/>
    </source>
</evidence>
<sequence length="394" mass="44767">MEKENLYYEESNFPIEQENPNQIGTLVIQNGTSAIKAGFGGDDAPRTSFPAIIGKSQQKNIMIGMGIREYFVGDEAEAKRGVLKLTYPIENGIVKNWENMEKIWHHTFYNELRALPEENQILLIDTPLTPLKQREKTCEIFFETYNTPKLFISMNSLLSLIANGKTTGTILQSGHGVTTCVPISEGFINKNSILRSNLAGKVLVDYLNDLLTESGFFFSNSADFETIKDSKEKLCYVALDFESELNKSIENSQINVDYALPDGENIVFGDCRFRCPELMFKPHLFGLDDILPFHEMVYKSIMKCPIHSRKDLFSSIILSGGSTKFSGLKERITNEISRLVPNSVKIQVFDPPERKYSTWIGGSILVSLSNFQKFWVSKKEYEEYDSRTLLSKFI</sequence>
<dbReference type="InterPro" id="IPR004001">
    <property type="entry name" value="Actin_CS"/>
</dbReference>
<dbReference type="Gene3D" id="3.30.420.40">
    <property type="match status" value="2"/>
</dbReference>
<keyword evidence="5" id="KW-0206">Cytoskeleton</keyword>
<organism evidence="7 8">
    <name type="scientific">Anaeramoeba ignava</name>
    <name type="common">Anaerobic marine amoeba</name>
    <dbReference type="NCBI Taxonomy" id="1746090"/>
    <lineage>
        <taxon>Eukaryota</taxon>
        <taxon>Metamonada</taxon>
        <taxon>Anaeramoebidae</taxon>
        <taxon>Anaeramoeba</taxon>
    </lineage>
</organism>
<dbReference type="SUPFAM" id="SSF53067">
    <property type="entry name" value="Actin-like ATPase domain"/>
    <property type="match status" value="2"/>
</dbReference>
<dbReference type="PRINTS" id="PR00190">
    <property type="entry name" value="ACTIN"/>
</dbReference>
<evidence type="ECO:0000256" key="5">
    <source>
        <dbReference type="ARBA" id="ARBA00023212"/>
    </source>
</evidence>
<comment type="caution">
    <text evidence="7">The sequence shown here is derived from an EMBL/GenBank/DDBJ whole genome shotgun (WGS) entry which is preliminary data.</text>
</comment>
<evidence type="ECO:0000256" key="6">
    <source>
        <dbReference type="RuleBase" id="RU000487"/>
    </source>
</evidence>
<gene>
    <name evidence="7" type="ORF">M0811_03313</name>
</gene>
<dbReference type="EMBL" id="JAPDFW010000136">
    <property type="protein sequence ID" value="KAJ5066969.1"/>
    <property type="molecule type" value="Genomic_DNA"/>
</dbReference>
<dbReference type="GO" id="GO:0005856">
    <property type="term" value="C:cytoskeleton"/>
    <property type="evidence" value="ECO:0007669"/>
    <property type="project" value="UniProtKB-SubCell"/>
</dbReference>
<dbReference type="GO" id="GO:0005524">
    <property type="term" value="F:ATP binding"/>
    <property type="evidence" value="ECO:0007669"/>
    <property type="project" value="UniProtKB-KW"/>
</dbReference>
<evidence type="ECO:0000256" key="3">
    <source>
        <dbReference type="ARBA" id="ARBA00022741"/>
    </source>
</evidence>
<protein>
    <submittedName>
        <fullName evidence="7">Actin-7-related</fullName>
    </submittedName>
</protein>